<evidence type="ECO:0000313" key="4">
    <source>
        <dbReference type="EMBL" id="UUP17116.1"/>
    </source>
</evidence>
<dbReference type="SUPFAM" id="SSF53271">
    <property type="entry name" value="PRTase-like"/>
    <property type="match status" value="1"/>
</dbReference>
<dbReference type="InterPro" id="IPR051910">
    <property type="entry name" value="ComF/GntX_DNA_util-trans"/>
</dbReference>
<dbReference type="PANTHER" id="PTHR47505:SF1">
    <property type="entry name" value="DNA UTILIZATION PROTEIN YHGH"/>
    <property type="match status" value="1"/>
</dbReference>
<accession>A0ABY5MIS4</accession>
<dbReference type="InterPro" id="IPR044005">
    <property type="entry name" value="DZR_2"/>
</dbReference>
<feature type="domain" description="Double zinc ribbon" evidence="3">
    <location>
        <begin position="18"/>
        <end position="64"/>
    </location>
</feature>
<dbReference type="Pfam" id="PF18912">
    <property type="entry name" value="DZR_2"/>
    <property type="match status" value="1"/>
</dbReference>
<evidence type="ECO:0000259" key="2">
    <source>
        <dbReference type="Pfam" id="PF00156"/>
    </source>
</evidence>
<evidence type="ECO:0000256" key="1">
    <source>
        <dbReference type="ARBA" id="ARBA00008007"/>
    </source>
</evidence>
<keyword evidence="4" id="KW-0808">Transferase</keyword>
<name>A0ABY5MIS4_9HYPH</name>
<dbReference type="InterPro" id="IPR029057">
    <property type="entry name" value="PRTase-like"/>
</dbReference>
<dbReference type="CDD" id="cd06223">
    <property type="entry name" value="PRTases_typeI"/>
    <property type="match status" value="1"/>
</dbReference>
<dbReference type="GO" id="GO:0004588">
    <property type="term" value="F:orotate phosphoribosyltransferase activity"/>
    <property type="evidence" value="ECO:0007669"/>
    <property type="project" value="UniProtKB-EC"/>
</dbReference>
<reference evidence="4 5" key="1">
    <citation type="submission" date="2018-07" db="EMBL/GenBank/DDBJ databases">
        <title>Genome sequence of Nitratireductor thuwali#1536.</title>
        <authorList>
            <person name="Michoud G."/>
            <person name="Merlino G."/>
            <person name="Sefrji F.O."/>
            <person name="Daffonchio D."/>
        </authorList>
    </citation>
    <scope>NUCLEOTIDE SEQUENCE [LARGE SCALE GENOMIC DNA]</scope>
    <source>
        <strain evidence="5">Nit1536</strain>
    </source>
</reference>
<keyword evidence="5" id="KW-1185">Reference proteome</keyword>
<gene>
    <name evidence="4" type="primary">pyrE_2</name>
    <name evidence="4" type="ORF">NTH_01573</name>
</gene>
<feature type="domain" description="Phosphoribosyltransferase" evidence="2">
    <location>
        <begin position="168"/>
        <end position="244"/>
    </location>
</feature>
<dbReference type="EMBL" id="CP030941">
    <property type="protein sequence ID" value="UUP17116.1"/>
    <property type="molecule type" value="Genomic_DNA"/>
</dbReference>
<dbReference type="EC" id="2.4.2.10" evidence="4"/>
<comment type="similarity">
    <text evidence="1">Belongs to the ComF/GntX family.</text>
</comment>
<proteinExistence type="inferred from homology"/>
<dbReference type="InterPro" id="IPR000836">
    <property type="entry name" value="PRTase_dom"/>
</dbReference>
<dbReference type="Pfam" id="PF00156">
    <property type="entry name" value="Pribosyltran"/>
    <property type="match status" value="1"/>
</dbReference>
<evidence type="ECO:0000313" key="5">
    <source>
        <dbReference type="Proteomes" id="UP001342418"/>
    </source>
</evidence>
<organism evidence="4 5">
    <name type="scientific">Nitratireductor thuwali</name>
    <dbReference type="NCBI Taxonomy" id="2267699"/>
    <lineage>
        <taxon>Bacteria</taxon>
        <taxon>Pseudomonadati</taxon>
        <taxon>Pseudomonadota</taxon>
        <taxon>Alphaproteobacteria</taxon>
        <taxon>Hyphomicrobiales</taxon>
        <taxon>Phyllobacteriaceae</taxon>
        <taxon>Nitratireductor</taxon>
    </lineage>
</organism>
<dbReference type="Proteomes" id="UP001342418">
    <property type="component" value="Chromosome"/>
</dbReference>
<evidence type="ECO:0000259" key="3">
    <source>
        <dbReference type="Pfam" id="PF18912"/>
    </source>
</evidence>
<dbReference type="PANTHER" id="PTHR47505">
    <property type="entry name" value="DNA UTILIZATION PROTEIN YHGH"/>
    <property type="match status" value="1"/>
</dbReference>
<dbReference type="RefSeq" id="WP_338529477.1">
    <property type="nucleotide sequence ID" value="NZ_CP030941.1"/>
</dbReference>
<protein>
    <submittedName>
        <fullName evidence="4">Orotate phosphoribosyltransferase</fullName>
        <ecNumber evidence="4">2.4.2.10</ecNumber>
    </submittedName>
</protein>
<sequence length="258" mass="28339">MGLLEAGLVRAALSAPARLLFPPVCLGCRNLTARPGTLCASCWPKVRFLEQPWCPVMGTPFSHDMGEGFLSAEAIANPPPFARARSAVIYDGVARRLVQGLKFADRTDLAPWMARWMLRAGKELAEDCDVVVPVPLHRRRFFARRFNQSAELARAFARLARLEYSSAALVRKRSTRQQVGLGAREREANVRGAFLVPDESNHIVRARRVLLVDDVYTTGATVAAAARSLKRAGALTVDVITFARVLPGDFAENDDALI</sequence>
<dbReference type="Gene3D" id="3.40.50.2020">
    <property type="match status" value="1"/>
</dbReference>
<keyword evidence="4" id="KW-0328">Glycosyltransferase</keyword>